<comment type="caution">
    <text evidence="25">The sequence shown here is derived from an EMBL/GenBank/DDBJ whole genome shotgun (WGS) entry which is preliminary data.</text>
</comment>
<dbReference type="EC" id="1.3.5.1" evidence="22"/>
<keyword evidence="14" id="KW-0560">Oxidoreductase</keyword>
<dbReference type="InterPro" id="IPR006058">
    <property type="entry name" value="2Fe2S_fd_BS"/>
</dbReference>
<dbReference type="InterPro" id="IPR043170">
    <property type="entry name" value="PTPA_C_lid"/>
</dbReference>
<dbReference type="Pfam" id="PF13534">
    <property type="entry name" value="Fer4_17"/>
    <property type="match status" value="1"/>
</dbReference>
<dbReference type="GO" id="GO:0008160">
    <property type="term" value="F:protein tyrosine phosphatase activator activity"/>
    <property type="evidence" value="ECO:0007669"/>
    <property type="project" value="TreeGrafter"/>
</dbReference>
<evidence type="ECO:0000256" key="2">
    <source>
        <dbReference type="ARBA" id="ARBA00004443"/>
    </source>
</evidence>
<comment type="function">
    <text evidence="21">PPIases accelerate the folding of proteins. It catalyzes the cis-trans isomerization of proline imidic peptide bonds in oligopeptides.</text>
</comment>
<dbReference type="PANTHER" id="PTHR10012:SF5">
    <property type="entry name" value="SERINE_THREONINE-PROTEIN PHOSPHATASE 2A ACTIVATOR 2"/>
    <property type="match status" value="1"/>
</dbReference>
<dbReference type="GO" id="GO:0006099">
    <property type="term" value="P:tricarboxylic acid cycle"/>
    <property type="evidence" value="ECO:0007669"/>
    <property type="project" value="UniProtKB-UniPathway"/>
</dbReference>
<comment type="cofactor">
    <cofactor evidence="22">
        <name>[3Fe-4S] cluster</name>
        <dbReference type="ChEBI" id="CHEBI:21137"/>
    </cofactor>
    <text evidence="22">Binds 1 [3Fe-4S] cluster.</text>
</comment>
<evidence type="ECO:0000313" key="25">
    <source>
        <dbReference type="EMBL" id="KAG2220241.1"/>
    </source>
</evidence>
<keyword evidence="8 22" id="KW-0004">4Fe-4S</keyword>
<dbReference type="InterPro" id="IPR017900">
    <property type="entry name" value="4Fe4S_Fe_S_CS"/>
</dbReference>
<feature type="domain" description="2Fe-2S ferredoxin-type" evidence="23">
    <location>
        <begin position="55"/>
        <end position="146"/>
    </location>
</feature>
<dbReference type="AlphaFoldDB" id="A0A8H7RZZ7"/>
<dbReference type="FunFam" id="3.10.20.30:FF:000007">
    <property type="entry name" value="Succinate dehydrogenase [ubiquinone] iron-sulfur subunit, mitochondrial"/>
    <property type="match status" value="1"/>
</dbReference>
<dbReference type="GO" id="GO:0007052">
    <property type="term" value="P:mitotic spindle organization"/>
    <property type="evidence" value="ECO:0007669"/>
    <property type="project" value="TreeGrafter"/>
</dbReference>
<comment type="function">
    <text evidence="22">Iron-sulfur protein (IP) subunit of succinate dehydrogenase (SDH) that is involved in complex II of the mitochondrial electron transport chain and is responsible for transferring electrons from succinate to ubiquinone (coenzyme Q).</text>
</comment>
<dbReference type="Gene3D" id="1.10.1060.10">
    <property type="entry name" value="Alpha-helical ferredoxin"/>
    <property type="match status" value="1"/>
</dbReference>
<dbReference type="EMBL" id="JAEPRB010000147">
    <property type="protein sequence ID" value="KAG2220241.1"/>
    <property type="molecule type" value="Genomic_DNA"/>
</dbReference>
<comment type="similarity">
    <text evidence="5 22">Belongs to the succinate dehydrogenase/fumarate reductase iron-sulfur protein family.</text>
</comment>
<evidence type="ECO:0000256" key="20">
    <source>
        <dbReference type="ARBA" id="ARBA00049220"/>
    </source>
</evidence>
<organism evidence="25 26">
    <name type="scientific">Circinella minor</name>
    <dbReference type="NCBI Taxonomy" id="1195481"/>
    <lineage>
        <taxon>Eukaryota</taxon>
        <taxon>Fungi</taxon>
        <taxon>Fungi incertae sedis</taxon>
        <taxon>Mucoromycota</taxon>
        <taxon>Mucoromycotina</taxon>
        <taxon>Mucoromycetes</taxon>
        <taxon>Mucorales</taxon>
        <taxon>Lichtheimiaceae</taxon>
        <taxon>Circinella</taxon>
    </lineage>
</organism>
<dbReference type="PROSITE" id="PS51379">
    <property type="entry name" value="4FE4S_FER_2"/>
    <property type="match status" value="1"/>
</dbReference>
<dbReference type="EC" id="5.2.1.8" evidence="21"/>
<dbReference type="InterPro" id="IPR001041">
    <property type="entry name" value="2Fe-2S_ferredoxin-type"/>
</dbReference>
<reference evidence="25 26" key="1">
    <citation type="submission" date="2020-12" db="EMBL/GenBank/DDBJ databases">
        <title>Metabolic potential, ecology and presence of endohyphal bacteria is reflected in genomic diversity of Mucoromycotina.</title>
        <authorList>
            <person name="Muszewska A."/>
            <person name="Okrasinska A."/>
            <person name="Steczkiewicz K."/>
            <person name="Drgas O."/>
            <person name="Orlowska M."/>
            <person name="Perlinska-Lenart U."/>
            <person name="Aleksandrzak-Piekarczyk T."/>
            <person name="Szatraj K."/>
            <person name="Zielenkiewicz U."/>
            <person name="Pilsyk S."/>
            <person name="Malc E."/>
            <person name="Mieczkowski P."/>
            <person name="Kruszewska J.S."/>
            <person name="Biernat P."/>
            <person name="Pawlowska J."/>
        </authorList>
    </citation>
    <scope>NUCLEOTIDE SEQUENCE [LARGE SCALE GENOMIC DNA]</scope>
    <source>
        <strain evidence="25 26">CBS 142.35</strain>
    </source>
</reference>
<sequence>MSIALTNLRNAAVRARWAPAVATPMTRFLNTSASNNMATPTEGAPTKKEPKMKTFEIYRWSPENPTEKPRLEKYEVDLNSCGPMVLDALIKIKNEQDATLTFRRSCREGICGSCAMNIGGGNTLACISKIDGDLSKPAKIYPLPHMHIVKDLVPDLTHFYKQYKSIEPYLKQTNPPTDGKENLQSIEDRKKLDGLYECILCACCSTSCPSYWWNQEEYLGPAVLMQAYRWMIDSRDQFGPQRREKLQNSMSVYRCHTIMNCSKTCPKGLQPGAAIAKIKYQMALEMFEIPVKRIVTKEDLDEFLQSDAYNEYIEFIIRLNDSVCDLKIDTNMDVSTNVSKILEILDTLIQYVKDIPPTENSKSRFGNPAFRDFYDRVKNNINDLLKPIVPEDAIMEVSRYFIESFGNQRRIDYGTGHEANFMAFLLCLEKLKVITPEDDKAIVLRVFVKYITLMRQLQFEYWLEPAGSHGVWGLDDYHFLPFMFGSSQLKNHKYIRPKSIHDSDTVQEFSKYYMYLACIRFINEVKTSASLRWHSPMLDDISACKTWIKVNQGMVKMYKAEVLGKLPIMQHFMFGSLIKFEGGSPQPEDDDGGDCGHVHPEKSDTYAMGQEYPECCGIPVPSAIAATAGKRSRAIPFD</sequence>
<dbReference type="GO" id="GO:0008177">
    <property type="term" value="F:succinate dehydrogenase (quinone) activity"/>
    <property type="evidence" value="ECO:0007669"/>
    <property type="project" value="UniProtKB-EC"/>
</dbReference>
<evidence type="ECO:0000256" key="8">
    <source>
        <dbReference type="ARBA" id="ARBA00022485"/>
    </source>
</evidence>
<dbReference type="Proteomes" id="UP000646827">
    <property type="component" value="Unassembled WGS sequence"/>
</dbReference>
<dbReference type="FunFam" id="1.20.120.1150:FF:000002">
    <property type="entry name" value="Serine/threonine-protein phosphatase 2A activator"/>
    <property type="match status" value="1"/>
</dbReference>
<comment type="subunit">
    <text evidence="6">Component of complex II composed of four subunits: a flavoprotein (FP), an iron-sulfur protein (IP), and a cytochrome b composed of a large and a small subunit.</text>
</comment>
<dbReference type="Pfam" id="PF03095">
    <property type="entry name" value="PTPA"/>
    <property type="match status" value="1"/>
</dbReference>
<dbReference type="InterPro" id="IPR017896">
    <property type="entry name" value="4Fe4S_Fe-S-bd"/>
</dbReference>
<evidence type="ECO:0000256" key="14">
    <source>
        <dbReference type="ARBA" id="ARBA00023002"/>
    </source>
</evidence>
<dbReference type="GO" id="GO:0005743">
    <property type="term" value="C:mitochondrial inner membrane"/>
    <property type="evidence" value="ECO:0007669"/>
    <property type="project" value="UniProtKB-SubCell"/>
</dbReference>
<evidence type="ECO:0000256" key="22">
    <source>
        <dbReference type="RuleBase" id="RU361237"/>
    </source>
</evidence>
<comment type="similarity">
    <text evidence="21">Belongs to the PTPA-type PPIase family.</text>
</comment>
<accession>A0A8H7RZZ7</accession>
<keyword evidence="22" id="KW-0472">Membrane</keyword>
<keyword evidence="15 22" id="KW-0408">Iron</keyword>
<dbReference type="Pfam" id="PF13085">
    <property type="entry name" value="Fer2_3"/>
    <property type="match status" value="1"/>
</dbReference>
<evidence type="ECO:0000256" key="18">
    <source>
        <dbReference type="ARBA" id="ARBA00023235"/>
    </source>
</evidence>
<dbReference type="GO" id="GO:0003755">
    <property type="term" value="F:peptidyl-prolyl cis-trans isomerase activity"/>
    <property type="evidence" value="ECO:0007669"/>
    <property type="project" value="UniProtKB-KW"/>
</dbReference>
<keyword evidence="16 22" id="KW-0411">Iron-sulfur</keyword>
<dbReference type="InterPro" id="IPR025192">
    <property type="entry name" value="Succ_DH/fum_Rdtase_N"/>
</dbReference>
<comment type="cofactor">
    <cofactor evidence="22">
        <name>[2Fe-2S] cluster</name>
        <dbReference type="ChEBI" id="CHEBI:190135"/>
    </cofactor>
    <text evidence="22">Binds 1 [2Fe-2S] cluster.</text>
</comment>
<dbReference type="GO" id="GO:0051538">
    <property type="term" value="F:3 iron, 4 sulfur cluster binding"/>
    <property type="evidence" value="ECO:0007669"/>
    <property type="project" value="UniProtKB-KW"/>
</dbReference>
<dbReference type="GO" id="GO:0000159">
    <property type="term" value="C:protein phosphatase type 2A complex"/>
    <property type="evidence" value="ECO:0007669"/>
    <property type="project" value="TreeGrafter"/>
</dbReference>
<proteinExistence type="inferred from homology"/>
<comment type="subcellular location">
    <subcellularLocation>
        <location evidence="3 21">Cytoplasm</location>
    </subcellularLocation>
    <subcellularLocation>
        <location evidence="2 22">Mitochondrion inner membrane</location>
        <topology evidence="2 22">Peripheral membrane protein</topology>
        <orientation evidence="2 22">Matrix side</orientation>
    </subcellularLocation>
</comment>
<keyword evidence="17 21" id="KW-0697">Rotamase</keyword>
<dbReference type="InterPro" id="IPR009051">
    <property type="entry name" value="Helical_ferredxn"/>
</dbReference>
<evidence type="ECO:0000313" key="26">
    <source>
        <dbReference type="Proteomes" id="UP000646827"/>
    </source>
</evidence>
<dbReference type="Gene3D" id="3.10.20.30">
    <property type="match status" value="1"/>
</dbReference>
<evidence type="ECO:0000256" key="6">
    <source>
        <dbReference type="ARBA" id="ARBA00011421"/>
    </source>
</evidence>
<dbReference type="GO" id="GO:0051537">
    <property type="term" value="F:2 iron, 2 sulfur cluster binding"/>
    <property type="evidence" value="ECO:0007669"/>
    <property type="project" value="UniProtKB-KW"/>
</dbReference>
<feature type="domain" description="4Fe-4S ferredoxin-type" evidence="24">
    <location>
        <begin position="188"/>
        <end position="218"/>
    </location>
</feature>
<comment type="catalytic activity">
    <reaction evidence="1 21">
        <text>[protein]-peptidylproline (omega=180) = [protein]-peptidylproline (omega=0)</text>
        <dbReference type="Rhea" id="RHEA:16237"/>
        <dbReference type="Rhea" id="RHEA-COMP:10747"/>
        <dbReference type="Rhea" id="RHEA-COMP:10748"/>
        <dbReference type="ChEBI" id="CHEBI:83833"/>
        <dbReference type="ChEBI" id="CHEBI:83834"/>
        <dbReference type="EC" id="5.2.1.8"/>
    </reaction>
</comment>
<evidence type="ECO:0000256" key="16">
    <source>
        <dbReference type="ARBA" id="ARBA00023014"/>
    </source>
</evidence>
<keyword evidence="26" id="KW-1185">Reference proteome</keyword>
<dbReference type="InterPro" id="IPR004327">
    <property type="entry name" value="Phstyr_phstse_ac"/>
</dbReference>
<name>A0A8H7RZZ7_9FUNG</name>
<evidence type="ECO:0000256" key="5">
    <source>
        <dbReference type="ARBA" id="ARBA00009433"/>
    </source>
</evidence>
<dbReference type="InterPro" id="IPR004489">
    <property type="entry name" value="Succ_DH/fum_Rdtase_Fe-S"/>
</dbReference>
<dbReference type="InterPro" id="IPR036010">
    <property type="entry name" value="2Fe-2S_ferredoxin-like_sf"/>
</dbReference>
<keyword evidence="13" id="KW-0249">Electron transport</keyword>
<evidence type="ECO:0000259" key="23">
    <source>
        <dbReference type="PROSITE" id="PS51085"/>
    </source>
</evidence>
<comment type="catalytic activity">
    <reaction evidence="20">
        <text>a quinone + succinate = fumarate + a quinol</text>
        <dbReference type="Rhea" id="RHEA:40523"/>
        <dbReference type="ChEBI" id="CHEBI:24646"/>
        <dbReference type="ChEBI" id="CHEBI:29806"/>
        <dbReference type="ChEBI" id="CHEBI:30031"/>
        <dbReference type="ChEBI" id="CHEBI:132124"/>
        <dbReference type="EC" id="1.3.5.1"/>
    </reaction>
</comment>
<protein>
    <recommendedName>
        <fullName evidence="21 22">Multifunctional fusion protein</fullName>
    </recommendedName>
    <domain>
        <recommendedName>
            <fullName evidence="21">Serine/threonine-protein phosphatase 2A activator</fullName>
            <ecNumber evidence="21">5.2.1.8</ecNumber>
        </recommendedName>
        <alternativeName>
            <fullName evidence="21">Phosphotyrosyl phosphatase activator</fullName>
        </alternativeName>
    </domain>
    <domain>
        <recommendedName>
            <fullName evidence="22">Succinate dehydrogenase [ubiquinone] iron-sulfur subunit, mitochondrial</fullName>
            <ecNumber evidence="22">1.3.5.1</ecNumber>
        </recommendedName>
    </domain>
</protein>
<keyword evidence="22" id="KW-0999">Mitochondrion inner membrane</keyword>
<dbReference type="PANTHER" id="PTHR10012">
    <property type="entry name" value="SERINE/THREONINE-PROTEIN PHOSPHATASE 2A REGULATORY SUBUNIT B"/>
    <property type="match status" value="1"/>
</dbReference>
<gene>
    <name evidence="25" type="ORF">INT45_008782</name>
</gene>
<evidence type="ECO:0000256" key="17">
    <source>
        <dbReference type="ARBA" id="ARBA00023110"/>
    </source>
</evidence>
<dbReference type="NCBIfam" id="TIGR00384">
    <property type="entry name" value="dhsB"/>
    <property type="match status" value="1"/>
</dbReference>
<dbReference type="NCBIfam" id="NF004616">
    <property type="entry name" value="PRK05950.1"/>
    <property type="match status" value="1"/>
</dbReference>
<keyword evidence="10" id="KW-0816">Tricarboxylic acid cycle</keyword>
<evidence type="ECO:0000256" key="13">
    <source>
        <dbReference type="ARBA" id="ARBA00022982"/>
    </source>
</evidence>
<dbReference type="CDD" id="cd00207">
    <property type="entry name" value="fer2"/>
    <property type="match status" value="1"/>
</dbReference>
<dbReference type="SUPFAM" id="SSF54292">
    <property type="entry name" value="2Fe-2S ferredoxin-like"/>
    <property type="match status" value="1"/>
</dbReference>
<dbReference type="PROSITE" id="PS51085">
    <property type="entry name" value="2FE2S_FER_2"/>
    <property type="match status" value="1"/>
</dbReference>
<keyword evidence="19 22" id="KW-0003">3Fe-4S</keyword>
<dbReference type="PROSITE" id="PS00198">
    <property type="entry name" value="4FE4S_FER_1"/>
    <property type="match status" value="1"/>
</dbReference>
<keyword evidence="18 21" id="KW-0413">Isomerase</keyword>
<dbReference type="OrthoDB" id="16120at2759"/>
<evidence type="ECO:0000256" key="11">
    <source>
        <dbReference type="ARBA" id="ARBA00022714"/>
    </source>
</evidence>
<evidence type="ECO:0000256" key="19">
    <source>
        <dbReference type="ARBA" id="ARBA00023291"/>
    </source>
</evidence>
<keyword evidence="7" id="KW-0813">Transport</keyword>
<comment type="cofactor">
    <cofactor evidence="22">
        <name>[4Fe-4S] cluster</name>
        <dbReference type="ChEBI" id="CHEBI:49883"/>
    </cofactor>
    <text evidence="22">Binds 1 [4Fe-4S] cluster.</text>
</comment>
<dbReference type="PROSITE" id="PS00197">
    <property type="entry name" value="2FE2S_FER_1"/>
    <property type="match status" value="1"/>
</dbReference>
<dbReference type="GO" id="GO:0005634">
    <property type="term" value="C:nucleus"/>
    <property type="evidence" value="ECO:0007669"/>
    <property type="project" value="TreeGrafter"/>
</dbReference>
<dbReference type="SUPFAM" id="SSF140984">
    <property type="entry name" value="PTPA-like"/>
    <property type="match status" value="1"/>
</dbReference>
<evidence type="ECO:0000256" key="21">
    <source>
        <dbReference type="RuleBase" id="RU361210"/>
    </source>
</evidence>
<dbReference type="InterPro" id="IPR012675">
    <property type="entry name" value="Beta-grasp_dom_sf"/>
</dbReference>
<dbReference type="Gene3D" id="1.20.120.1150">
    <property type="match status" value="1"/>
</dbReference>
<keyword evidence="12 22" id="KW-0479">Metal-binding</keyword>
<dbReference type="GO" id="GO:0051539">
    <property type="term" value="F:4 iron, 4 sulfur cluster binding"/>
    <property type="evidence" value="ECO:0007669"/>
    <property type="project" value="UniProtKB-KW"/>
</dbReference>
<dbReference type="CDD" id="cd04087">
    <property type="entry name" value="PTPA"/>
    <property type="match status" value="1"/>
</dbReference>
<dbReference type="InterPro" id="IPR037218">
    <property type="entry name" value="PTPA_sf"/>
</dbReference>
<dbReference type="FunFam" id="1.10.1060.10:FF:000001">
    <property type="entry name" value="Succinate dehydrogenase iron-sulfur subunit SdhB"/>
    <property type="match status" value="1"/>
</dbReference>
<comment type="pathway">
    <text evidence="4 22">Carbohydrate metabolism; tricarboxylic acid cycle; fumarate from succinate (eukaryal route): step 1/1.</text>
</comment>
<evidence type="ECO:0000256" key="1">
    <source>
        <dbReference type="ARBA" id="ARBA00000971"/>
    </source>
</evidence>
<keyword evidence="9 21" id="KW-0963">Cytoplasm</keyword>
<dbReference type="SUPFAM" id="SSF46548">
    <property type="entry name" value="alpha-helical ferredoxin"/>
    <property type="match status" value="1"/>
</dbReference>
<evidence type="ECO:0000256" key="10">
    <source>
        <dbReference type="ARBA" id="ARBA00022532"/>
    </source>
</evidence>
<evidence type="ECO:0000256" key="12">
    <source>
        <dbReference type="ARBA" id="ARBA00022723"/>
    </source>
</evidence>
<dbReference type="UniPathway" id="UPA00223">
    <property type="reaction ID" value="UER01006"/>
</dbReference>
<evidence type="ECO:0000256" key="7">
    <source>
        <dbReference type="ARBA" id="ARBA00022448"/>
    </source>
</evidence>
<evidence type="ECO:0000259" key="24">
    <source>
        <dbReference type="PROSITE" id="PS51379"/>
    </source>
</evidence>
<dbReference type="GO" id="GO:0046872">
    <property type="term" value="F:metal ion binding"/>
    <property type="evidence" value="ECO:0007669"/>
    <property type="project" value="UniProtKB-KW"/>
</dbReference>
<dbReference type="GO" id="GO:0009055">
    <property type="term" value="F:electron transfer activity"/>
    <property type="evidence" value="ECO:0007669"/>
    <property type="project" value="InterPro"/>
</dbReference>
<evidence type="ECO:0000256" key="9">
    <source>
        <dbReference type="ARBA" id="ARBA00022490"/>
    </source>
</evidence>
<evidence type="ECO:0000256" key="15">
    <source>
        <dbReference type="ARBA" id="ARBA00023004"/>
    </source>
</evidence>
<keyword evidence="11 22" id="KW-0001">2Fe-2S</keyword>
<keyword evidence="22" id="KW-0496">Mitochondrion</keyword>
<evidence type="ECO:0000256" key="4">
    <source>
        <dbReference type="ARBA" id="ARBA00004788"/>
    </source>
</evidence>
<evidence type="ECO:0000256" key="3">
    <source>
        <dbReference type="ARBA" id="ARBA00004496"/>
    </source>
</evidence>